<evidence type="ECO:0000313" key="2">
    <source>
        <dbReference type="EMBL" id="CQD01960.1"/>
    </source>
</evidence>
<organism evidence="2 3">
    <name type="scientific">Mycobacterium europaeum</name>
    <dbReference type="NCBI Taxonomy" id="761804"/>
    <lineage>
        <taxon>Bacteria</taxon>
        <taxon>Bacillati</taxon>
        <taxon>Actinomycetota</taxon>
        <taxon>Actinomycetes</taxon>
        <taxon>Mycobacteriales</taxon>
        <taxon>Mycobacteriaceae</taxon>
        <taxon>Mycobacterium</taxon>
        <taxon>Mycobacterium simiae complex</taxon>
    </lineage>
</organism>
<dbReference type="AlphaFoldDB" id="A0A0U1CVX9"/>
<evidence type="ECO:0008006" key="4">
    <source>
        <dbReference type="Google" id="ProtNLM"/>
    </source>
</evidence>
<keyword evidence="1" id="KW-0472">Membrane</keyword>
<dbReference type="RefSeq" id="WP_083071834.1">
    <property type="nucleotide sequence ID" value="NZ_CTEC01000001.1"/>
</dbReference>
<accession>A0A0U1CVX9</accession>
<protein>
    <recommendedName>
        <fullName evidence="4">Transmembrane protein</fullName>
    </recommendedName>
</protein>
<gene>
    <name evidence="2" type="ORF">BN000_00013</name>
</gene>
<dbReference type="Proteomes" id="UP000199601">
    <property type="component" value="Unassembled WGS sequence"/>
</dbReference>
<dbReference type="EMBL" id="CTEC01000001">
    <property type="protein sequence ID" value="CQD01960.1"/>
    <property type="molecule type" value="Genomic_DNA"/>
</dbReference>
<reference evidence="3" key="1">
    <citation type="submission" date="2015-03" db="EMBL/GenBank/DDBJ databases">
        <authorList>
            <person name="Urmite Genomes"/>
        </authorList>
    </citation>
    <scope>NUCLEOTIDE SEQUENCE [LARGE SCALE GENOMIC DNA]</scope>
    <source>
        <strain evidence="3">CSUR P1344</strain>
    </source>
</reference>
<feature type="transmembrane region" description="Helical" evidence="1">
    <location>
        <begin position="12"/>
        <end position="31"/>
    </location>
</feature>
<keyword evidence="1" id="KW-0812">Transmembrane</keyword>
<keyword evidence="1" id="KW-1133">Transmembrane helix</keyword>
<evidence type="ECO:0000313" key="3">
    <source>
        <dbReference type="Proteomes" id="UP000199601"/>
    </source>
</evidence>
<evidence type="ECO:0000256" key="1">
    <source>
        <dbReference type="SAM" id="Phobius"/>
    </source>
</evidence>
<keyword evidence="3" id="KW-1185">Reference proteome</keyword>
<name>A0A0U1CVX9_9MYCO</name>
<proteinExistence type="predicted"/>
<sequence length="124" mass="13437">MRVRYFNQPWWLRWLLNSAFIGSAFAVVWLVQVTHPWERVDPMVLTMALAGYGLTAGALSTWGQQPARRAYAEAYRGLTPAQRADAARALRGGALPADGQVLASTFHELAGDAGPVMHGSACPA</sequence>
<feature type="transmembrane region" description="Helical" evidence="1">
    <location>
        <begin position="43"/>
        <end position="62"/>
    </location>
</feature>